<comment type="caution">
    <text evidence="2">The sequence shown here is derived from an EMBL/GenBank/DDBJ whole genome shotgun (WGS) entry which is preliminary data.</text>
</comment>
<dbReference type="EMBL" id="JAVIJP010000007">
    <property type="protein sequence ID" value="KAL3649603.1"/>
    <property type="molecule type" value="Genomic_DNA"/>
</dbReference>
<dbReference type="Proteomes" id="UP001632038">
    <property type="component" value="Unassembled WGS sequence"/>
</dbReference>
<dbReference type="AlphaFoldDB" id="A0ABD3E550"/>
<sequence length="273" mass="29335">MEVVVVVSPEFQGGSAGAGGREGEASRLLILFLNFVTPTFSTLAADQSALLRLCQSNEAPPPEVPFWSDLEQPNTEVIYAPQLSASSANNTLSSSIKWRDIFRKNDKKSSPRRTIDIQSEKDIIASFMEMKKREKRNSISGGSVTATTELNINLCPFSRSRSTGNGAARSRSGTSTARNVSSAPCSRSNSTGESKSRSCPGSPGRGGVHVGRSSHVCQVRRGGGGGRRSNEAVVRNIPSGVFFTFSPSTRRVFHIESSAVKFNPDSNGSDFWP</sequence>
<gene>
    <name evidence="2" type="ORF">CASFOL_006006</name>
</gene>
<name>A0ABD3E550_9LAMI</name>
<evidence type="ECO:0000313" key="3">
    <source>
        <dbReference type="Proteomes" id="UP001632038"/>
    </source>
</evidence>
<feature type="compositionally biased region" description="Polar residues" evidence="1">
    <location>
        <begin position="159"/>
        <end position="193"/>
    </location>
</feature>
<feature type="region of interest" description="Disordered" evidence="1">
    <location>
        <begin position="156"/>
        <end position="231"/>
    </location>
</feature>
<dbReference type="PANTHER" id="PTHR35132:SF1">
    <property type="entry name" value="SERINE_ARGININE REPETITIVE MATRIX-LIKE PROTEIN"/>
    <property type="match status" value="1"/>
</dbReference>
<accession>A0ABD3E550</accession>
<dbReference type="PANTHER" id="PTHR35132">
    <property type="entry name" value="SERINE/ARGININE REPETITIVE MATRIX-LIKE PROTEIN"/>
    <property type="match status" value="1"/>
</dbReference>
<keyword evidence="3" id="KW-1185">Reference proteome</keyword>
<evidence type="ECO:0000313" key="2">
    <source>
        <dbReference type="EMBL" id="KAL3649603.1"/>
    </source>
</evidence>
<protein>
    <submittedName>
        <fullName evidence="2">Uncharacterized protein</fullName>
    </submittedName>
</protein>
<proteinExistence type="predicted"/>
<reference evidence="3" key="1">
    <citation type="journal article" date="2024" name="IScience">
        <title>Strigolactones Initiate the Formation of Haustorium-like Structures in Castilleja.</title>
        <authorList>
            <person name="Buerger M."/>
            <person name="Peterson D."/>
            <person name="Chory J."/>
        </authorList>
    </citation>
    <scope>NUCLEOTIDE SEQUENCE [LARGE SCALE GENOMIC DNA]</scope>
</reference>
<evidence type="ECO:0000256" key="1">
    <source>
        <dbReference type="SAM" id="MobiDB-lite"/>
    </source>
</evidence>
<organism evidence="2 3">
    <name type="scientific">Castilleja foliolosa</name>
    <dbReference type="NCBI Taxonomy" id="1961234"/>
    <lineage>
        <taxon>Eukaryota</taxon>
        <taxon>Viridiplantae</taxon>
        <taxon>Streptophyta</taxon>
        <taxon>Embryophyta</taxon>
        <taxon>Tracheophyta</taxon>
        <taxon>Spermatophyta</taxon>
        <taxon>Magnoliopsida</taxon>
        <taxon>eudicotyledons</taxon>
        <taxon>Gunneridae</taxon>
        <taxon>Pentapetalae</taxon>
        <taxon>asterids</taxon>
        <taxon>lamiids</taxon>
        <taxon>Lamiales</taxon>
        <taxon>Orobanchaceae</taxon>
        <taxon>Pedicularideae</taxon>
        <taxon>Castillejinae</taxon>
        <taxon>Castilleja</taxon>
    </lineage>
</organism>